<dbReference type="RefSeq" id="WP_046479060.1">
    <property type="nucleotide sequence ID" value="NZ_LN829118.1"/>
</dbReference>
<dbReference type="AlphaFoldDB" id="A0A0D6JHY5"/>
<protein>
    <submittedName>
        <fullName evidence="2">Beta-lactamase</fullName>
    </submittedName>
</protein>
<dbReference type="InterPro" id="IPR012338">
    <property type="entry name" value="Beta-lactam/transpept-like"/>
</dbReference>
<sequence length="293" mass="31946">MSNARLFSALAREGSPITGESRALFPWWSITKTVLAAAALRLVDEGRLSLDSPFKNRRYTLRHLLQHTAGVNTYGGPSYHGAVAAGDPVWPVEDLLARLDADTLLFEPGNGWSYSNVGYLFVRQLIEETTGTHIDASLRKLVFEPMDLQHTRIATTLDDLGLTQWGNAKGYDPGWVYHSLLIGPPSDAVSFLRRLFARGFLSAKSARAMRQVYALGDEVPGRPWRKTGYGLGLMIGTMVSGGQVYGHTGGGPGSTSALYCFADLPDRPIVAVFAQGNDEGIAEYEAERLALSR</sequence>
<dbReference type="InterPro" id="IPR001466">
    <property type="entry name" value="Beta-lactam-related"/>
</dbReference>
<dbReference type="SUPFAM" id="SSF56601">
    <property type="entry name" value="beta-lactamase/transpeptidase-like"/>
    <property type="match status" value="1"/>
</dbReference>
<dbReference type="KEGG" id="fil:BN1229_v1_3225"/>
<feature type="domain" description="Beta-lactamase-related" evidence="1">
    <location>
        <begin position="15"/>
        <end position="279"/>
    </location>
</feature>
<dbReference type="PANTHER" id="PTHR46825">
    <property type="entry name" value="D-ALANYL-D-ALANINE-CARBOXYPEPTIDASE/ENDOPEPTIDASE AMPH"/>
    <property type="match status" value="1"/>
</dbReference>
<reference evidence="3" key="1">
    <citation type="submission" date="2015-02" db="EMBL/GenBank/DDBJ databases">
        <authorList>
            <person name="Chooi Y.-H."/>
        </authorList>
    </citation>
    <scope>NUCLEOTIDE SEQUENCE [LARGE SCALE GENOMIC DNA]</scope>
    <source>
        <strain evidence="3">strain Y</strain>
    </source>
</reference>
<dbReference type="Pfam" id="PF00144">
    <property type="entry name" value="Beta-lactamase"/>
    <property type="match status" value="1"/>
</dbReference>
<dbReference type="KEGG" id="fiy:BN1229_v1_2698"/>
<organism evidence="2 3">
    <name type="scientific">Candidatus Filomicrobium marinum</name>
    <dbReference type="NCBI Taxonomy" id="1608628"/>
    <lineage>
        <taxon>Bacteria</taxon>
        <taxon>Pseudomonadati</taxon>
        <taxon>Pseudomonadota</taxon>
        <taxon>Alphaproteobacteria</taxon>
        <taxon>Hyphomicrobiales</taxon>
        <taxon>Hyphomicrobiaceae</taxon>
        <taxon>Filomicrobium</taxon>
    </lineage>
</organism>
<evidence type="ECO:0000313" key="2">
    <source>
        <dbReference type="EMBL" id="CPR20636.1"/>
    </source>
</evidence>
<dbReference type="Proteomes" id="UP000033187">
    <property type="component" value="Chromosome 1"/>
</dbReference>
<dbReference type="InterPro" id="IPR050491">
    <property type="entry name" value="AmpC-like"/>
</dbReference>
<keyword evidence="3" id="KW-1185">Reference proteome</keyword>
<dbReference type="OrthoDB" id="9808046at2"/>
<gene>
    <name evidence="2" type="ORF">YBN1229_v1_2698</name>
</gene>
<dbReference type="EMBL" id="LN829119">
    <property type="protein sequence ID" value="CPR20636.1"/>
    <property type="molecule type" value="Genomic_DNA"/>
</dbReference>
<evidence type="ECO:0000313" key="3">
    <source>
        <dbReference type="Proteomes" id="UP000033187"/>
    </source>
</evidence>
<accession>A0A0D6JHY5</accession>
<proteinExistence type="predicted"/>
<name>A0A0D6JHY5_9HYPH</name>
<evidence type="ECO:0000259" key="1">
    <source>
        <dbReference type="Pfam" id="PF00144"/>
    </source>
</evidence>
<dbReference type="PANTHER" id="PTHR46825:SF7">
    <property type="entry name" value="D-ALANYL-D-ALANINE CARBOXYPEPTIDASE"/>
    <property type="match status" value="1"/>
</dbReference>
<dbReference type="Gene3D" id="3.40.710.10">
    <property type="entry name" value="DD-peptidase/beta-lactamase superfamily"/>
    <property type="match status" value="1"/>
</dbReference>